<reference evidence="1 2" key="1">
    <citation type="submission" date="2020-10" db="EMBL/GenBank/DDBJ databases">
        <title>Sequencing the genomes of 1000 actinobacteria strains.</title>
        <authorList>
            <person name="Klenk H.-P."/>
        </authorList>
    </citation>
    <scope>NUCLEOTIDE SEQUENCE [LARGE SCALE GENOMIC DNA]</scope>
    <source>
        <strain evidence="1 2">DSM 15474</strain>
    </source>
</reference>
<evidence type="ECO:0000313" key="1">
    <source>
        <dbReference type="EMBL" id="MBE1514118.1"/>
    </source>
</evidence>
<sequence length="584" mass="63806">MSLLAASLSFASHDAAEAVGDQSDPVQLLEAVQRCAEKTLIFTQAGGIYVPSKYRTVLTFIEDSIHEVAAPNPEGIFHPKIWALRFTDDDGALHHRLIVLSRNITQDQAWDTALVLDEMPDSADEDQPCLDAAPAAEFLRALPGLTTRGLDRQRSRQVEDLAATLSQVDLMLPEPFSDGELLPIGLDGSDTWPFADMKATKLLAVSPFLSPRAVTALKDMTPGTSSNKRTLLSSPVALDMLGPAITEGWQLRVLPMTSTDTPDLTDREQEQPHVELETSNGLHAKTVVLDLPKRRSVIVTGSANLTGHPAWGRSVEFNVLLTGPTRECGVQAMLGTGAGKPGLEDLWESYAPALEETAAQQEHEAERKIEQWHLALASARPVLDVRATGETTVEATLRLDMPRAEIGTTMIWPISLTHHAKTLSSRVQWSRLSRLNVTPFLAVETTLGSGATRVTRRRVIIAELSGEIEGRKHAAFREIIKDKADVLKYLMLLLNEASYAELVAEMDLVDSSSTGLAAVDPGRIFEDFALFEPLVRAIGRDPETLVRISTLMEQLRAAPEAEDLVPAGLDELWSTVWAIHAEVS</sequence>
<comment type="caution">
    <text evidence="1">The sequence shown here is derived from an EMBL/GenBank/DDBJ whole genome shotgun (WGS) entry which is preliminary data.</text>
</comment>
<dbReference type="RefSeq" id="WP_192590911.1">
    <property type="nucleotide sequence ID" value="NZ_JADBEE010000001.1"/>
</dbReference>
<dbReference type="EMBL" id="JADBEE010000001">
    <property type="protein sequence ID" value="MBE1514118.1"/>
    <property type="molecule type" value="Genomic_DNA"/>
</dbReference>
<evidence type="ECO:0000313" key="2">
    <source>
        <dbReference type="Proteomes" id="UP000636579"/>
    </source>
</evidence>
<name>A0ABR9J547_9MICC</name>
<gene>
    <name evidence="1" type="ORF">H4W26_000873</name>
</gene>
<dbReference type="InterPro" id="IPR059166">
    <property type="entry name" value="PLD-like_cat"/>
</dbReference>
<protein>
    <recommendedName>
        <fullName evidence="3">PLD phosphodiesterase domain-containing protein</fullName>
    </recommendedName>
</protein>
<accession>A0ABR9J547</accession>
<dbReference type="Proteomes" id="UP000636579">
    <property type="component" value="Unassembled WGS sequence"/>
</dbReference>
<keyword evidence="2" id="KW-1185">Reference proteome</keyword>
<proteinExistence type="predicted"/>
<evidence type="ECO:0008006" key="3">
    <source>
        <dbReference type="Google" id="ProtNLM"/>
    </source>
</evidence>
<dbReference type="CDD" id="cd09176">
    <property type="entry name" value="PLDc_unchar6"/>
    <property type="match status" value="1"/>
</dbReference>
<organism evidence="1 2">
    <name type="scientific">Nesterenkonia halotolerans</name>
    <dbReference type="NCBI Taxonomy" id="225325"/>
    <lineage>
        <taxon>Bacteria</taxon>
        <taxon>Bacillati</taxon>
        <taxon>Actinomycetota</taxon>
        <taxon>Actinomycetes</taxon>
        <taxon>Micrococcales</taxon>
        <taxon>Micrococcaceae</taxon>
        <taxon>Nesterenkonia</taxon>
    </lineage>
</organism>